<evidence type="ECO:0000256" key="1">
    <source>
        <dbReference type="SAM" id="MobiDB-lite"/>
    </source>
</evidence>
<comment type="caution">
    <text evidence="2">The sequence shown here is derived from an EMBL/GenBank/DDBJ whole genome shotgun (WGS) entry which is preliminary data.</text>
</comment>
<feature type="compositionally biased region" description="Polar residues" evidence="1">
    <location>
        <begin position="321"/>
        <end position="333"/>
    </location>
</feature>
<protein>
    <submittedName>
        <fullName evidence="2">Unnamed protein product</fullName>
    </submittedName>
</protein>
<evidence type="ECO:0000313" key="3">
    <source>
        <dbReference type="Proteomes" id="UP001165121"/>
    </source>
</evidence>
<accession>A0A9W6Y498</accession>
<sequence length="466" mass="50683">MEDGGEEDEGTSSLTRVDPSGGSRRHREDDSGASGSKRSRSGSDRPLADAGPLCSPRSGGDSTYCRVAHCTSARPMDADSKRDSYSLRQYCSAESVRTVLVQWHQNDDVTKELEFDPATDQRRDYYIRLFHELRCYGKKTSRRSRVPERQALCQSWGTFVENVNKNSAGYRERVRLARERYERFSMRPKFDRLHWGTVEAGIPCAVPMGIACKHCHVGALRVSERDINGYTGVRVPEELKTLRTNLIVQMSSSAAGGRSTLSSAVGDYSSRSSFTPFGSFGGAGLRTPSPFPERPASGRSAAPTNRGSEEILSNEYENDQDLGSGSDGQQFAGRSSELPPVRLAVGVEAAGRCRGSGPPDSVDRLEPVERLQTAEFAALRQELVLLNAQIALVSQTASNVQVDLGSKLAVLRTRVGALEQARALSHQDLVNRVARMASAAQHKMLGAGACWTVCPTCTSCGASPTR</sequence>
<feature type="region of interest" description="Disordered" evidence="1">
    <location>
        <begin position="318"/>
        <end position="337"/>
    </location>
</feature>
<dbReference type="AlphaFoldDB" id="A0A9W6Y498"/>
<feature type="compositionally biased region" description="Acidic residues" evidence="1">
    <location>
        <begin position="1"/>
        <end position="10"/>
    </location>
</feature>
<feature type="region of interest" description="Disordered" evidence="1">
    <location>
        <begin position="1"/>
        <end position="61"/>
    </location>
</feature>
<name>A0A9W6Y498_9STRA</name>
<organism evidence="2 3">
    <name type="scientific">Phytophthora fragariaefolia</name>
    <dbReference type="NCBI Taxonomy" id="1490495"/>
    <lineage>
        <taxon>Eukaryota</taxon>
        <taxon>Sar</taxon>
        <taxon>Stramenopiles</taxon>
        <taxon>Oomycota</taxon>
        <taxon>Peronosporomycetes</taxon>
        <taxon>Peronosporales</taxon>
        <taxon>Peronosporaceae</taxon>
        <taxon>Phytophthora</taxon>
    </lineage>
</organism>
<reference evidence="2" key="1">
    <citation type="submission" date="2023-04" db="EMBL/GenBank/DDBJ databases">
        <title>Phytophthora fragariaefolia NBRC 109709.</title>
        <authorList>
            <person name="Ichikawa N."/>
            <person name="Sato H."/>
            <person name="Tonouchi N."/>
        </authorList>
    </citation>
    <scope>NUCLEOTIDE SEQUENCE</scope>
    <source>
        <strain evidence="2">NBRC 109709</strain>
    </source>
</reference>
<gene>
    <name evidence="2" type="ORF">Pfra01_002323200</name>
</gene>
<proteinExistence type="predicted"/>
<dbReference type="EMBL" id="BSXT01003678">
    <property type="protein sequence ID" value="GMF55245.1"/>
    <property type="molecule type" value="Genomic_DNA"/>
</dbReference>
<keyword evidence="3" id="KW-1185">Reference proteome</keyword>
<dbReference type="Proteomes" id="UP001165121">
    <property type="component" value="Unassembled WGS sequence"/>
</dbReference>
<feature type="region of interest" description="Disordered" evidence="1">
    <location>
        <begin position="279"/>
        <end position="308"/>
    </location>
</feature>
<evidence type="ECO:0000313" key="2">
    <source>
        <dbReference type="EMBL" id="GMF55245.1"/>
    </source>
</evidence>